<dbReference type="SUPFAM" id="SSF88713">
    <property type="entry name" value="Glycoside hydrolase/deacetylase"/>
    <property type="match status" value="1"/>
</dbReference>
<proteinExistence type="inferred from homology"/>
<accession>A0A485M1P0</accession>
<dbReference type="Gene3D" id="3.20.110.10">
    <property type="entry name" value="Glycoside hydrolase 38, N terminal domain"/>
    <property type="match status" value="2"/>
</dbReference>
<evidence type="ECO:0000256" key="2">
    <source>
        <dbReference type="ARBA" id="ARBA00023277"/>
    </source>
</evidence>
<gene>
    <name evidence="4" type="ORF">SCFA_40059</name>
</gene>
<evidence type="ECO:0000256" key="1">
    <source>
        <dbReference type="ARBA" id="ARBA00006821"/>
    </source>
</evidence>
<dbReference type="AlphaFoldDB" id="A0A485M1P0"/>
<dbReference type="CDD" id="cd10796">
    <property type="entry name" value="GH57N_APU"/>
    <property type="match status" value="1"/>
</dbReference>
<comment type="similarity">
    <text evidence="1">Belongs to the glycosyl hydrolase 57 family.</text>
</comment>
<keyword evidence="2" id="KW-0119">Carbohydrate metabolism</keyword>
<dbReference type="InterPro" id="IPR027291">
    <property type="entry name" value="Glyco_hydro_38_N_sf"/>
</dbReference>
<protein>
    <recommendedName>
        <fullName evidence="3">Glycoside hydrolase family 57 N-terminal domain-containing protein</fullName>
    </recommendedName>
</protein>
<dbReference type="InterPro" id="IPR052046">
    <property type="entry name" value="GH57_Enzymes"/>
</dbReference>
<dbReference type="GO" id="GO:0003824">
    <property type="term" value="F:catalytic activity"/>
    <property type="evidence" value="ECO:0007669"/>
    <property type="project" value="InterPro"/>
</dbReference>
<organism evidence="4">
    <name type="scientific">anaerobic digester metagenome</name>
    <dbReference type="NCBI Taxonomy" id="1263854"/>
    <lineage>
        <taxon>unclassified sequences</taxon>
        <taxon>metagenomes</taxon>
        <taxon>ecological metagenomes</taxon>
    </lineage>
</organism>
<dbReference type="PANTHER" id="PTHR36306">
    <property type="entry name" value="ALPHA-AMYLASE-RELATED-RELATED"/>
    <property type="match status" value="1"/>
</dbReference>
<sequence>MAVGFLWHMHQPYYKNPVTGTYLLPWVRLHSVRGYYDMIALLEEYPEVACTFNLVPSLLSQIIDYTDKGLRDTDFLLSEKRPADLTFGEKKQIITRFFMGSFPTLIEPFPRYKNLLEKRGKPGREGGFEAAVKHFSDQDILDLQVLFNLTWIGFMRRKDRNIADLIRKGRSYTESDKAFVLAFHIETMEKIIPLYARACLEGRIEITTSPFYHPIGPLLMNVGYALRSMDTPLPAEPFSHPEDLDVQIARAMDYHESLFGVRPKGLWPSEGSVCPEMVPILAGHGIRWMASDEDILFASLKQARTGAGLYRPYVVEYGASEVGMFFRDRPLSDNIGFVYAKNPPEQGADNFIGYLKNIAKGAKAYDFNPFVAVILDGENPWEYYPDSGERFLRLLYEKLDESPEVKTSRYSDFLDRNPPDKRIVSLYTGSWINHNFSIWIGHDEDRKAWEMLARTRRYLDEKGDDAHPLAWEEVYIAEGSDWFWWYGEDFSSANDEDFDNLFRLHLSNCYRLHGESPPLELSQSIITHHEVVPVRLPSGFINPVIDGQVSHFFEWLKAGCYVPPDTSMSMYRRKPFMSRLFYGFDHENLFIRLDFSAVPGNGSVSLHVVSPGEYVVYAPLKGDTLIIYAVSDKTREKKVELPGHACRSILEMKVPFAVLDAGLSQRMRFFLTIHEGDLEIERHPATGVLSFSIPDEKFERIMWHV</sequence>
<dbReference type="InterPro" id="IPR011330">
    <property type="entry name" value="Glyco_hydro/deAcase_b/a-brl"/>
</dbReference>
<dbReference type="PANTHER" id="PTHR36306:SF1">
    <property type="entry name" value="ALPHA-AMYLASE-RELATED"/>
    <property type="match status" value="1"/>
</dbReference>
<feature type="domain" description="Glycoside hydrolase family 57 N-terminal" evidence="3">
    <location>
        <begin position="5"/>
        <end position="423"/>
    </location>
</feature>
<name>A0A485M1P0_9ZZZZ</name>
<dbReference type="GO" id="GO:0005975">
    <property type="term" value="P:carbohydrate metabolic process"/>
    <property type="evidence" value="ECO:0007669"/>
    <property type="project" value="InterPro"/>
</dbReference>
<evidence type="ECO:0000313" key="4">
    <source>
        <dbReference type="EMBL" id="VFU15187.1"/>
    </source>
</evidence>
<dbReference type="EMBL" id="CAADRM010000103">
    <property type="protein sequence ID" value="VFU15187.1"/>
    <property type="molecule type" value="Genomic_DNA"/>
</dbReference>
<evidence type="ECO:0000259" key="3">
    <source>
        <dbReference type="Pfam" id="PF03065"/>
    </source>
</evidence>
<reference evidence="4" key="1">
    <citation type="submission" date="2019-03" db="EMBL/GenBank/DDBJ databases">
        <authorList>
            <person name="Hao L."/>
        </authorList>
    </citation>
    <scope>NUCLEOTIDE SEQUENCE</scope>
</reference>
<dbReference type="Pfam" id="PF03065">
    <property type="entry name" value="Glyco_hydro_57"/>
    <property type="match status" value="1"/>
</dbReference>
<dbReference type="InterPro" id="IPR004300">
    <property type="entry name" value="Glyco_hydro_57_N"/>
</dbReference>